<dbReference type="Gene3D" id="3.30.780.10">
    <property type="entry name" value="SUI1-like domain"/>
    <property type="match status" value="1"/>
</dbReference>
<dbReference type="PANTHER" id="PTHR13477">
    <property type="entry name" value="MITOCHONDRIAL 39S RIBOSOMAL PROTEIN L49"/>
    <property type="match status" value="1"/>
</dbReference>
<dbReference type="Proteomes" id="UP000301737">
    <property type="component" value="Unassembled WGS sequence"/>
</dbReference>
<comment type="caution">
    <text evidence="7">The sequence shown here is derived from an EMBL/GenBank/DDBJ whole genome shotgun (WGS) entry which is preliminary data.</text>
</comment>
<dbReference type="GO" id="GO:0003735">
    <property type="term" value="F:structural constituent of ribosome"/>
    <property type="evidence" value="ECO:0007669"/>
    <property type="project" value="InterPro"/>
</dbReference>
<dbReference type="PANTHER" id="PTHR13477:SF0">
    <property type="entry name" value="LARGE RIBOSOMAL SUBUNIT PROTEIN ML49"/>
    <property type="match status" value="1"/>
</dbReference>
<dbReference type="GO" id="GO:0006412">
    <property type="term" value="P:translation"/>
    <property type="evidence" value="ECO:0007669"/>
    <property type="project" value="InterPro"/>
</dbReference>
<keyword evidence="3" id="KW-0689">Ribosomal protein</keyword>
<evidence type="ECO:0000256" key="2">
    <source>
        <dbReference type="ARBA" id="ARBA00005677"/>
    </source>
</evidence>
<comment type="subcellular location">
    <subcellularLocation>
        <location evidence="1">Mitochondrion</location>
    </subcellularLocation>
</comment>
<proteinExistence type="inferred from homology"/>
<organism evidence="7 8">
    <name type="scientific">Zygosaccharomyces mellis</name>
    <dbReference type="NCBI Taxonomy" id="42258"/>
    <lineage>
        <taxon>Eukaryota</taxon>
        <taxon>Fungi</taxon>
        <taxon>Dikarya</taxon>
        <taxon>Ascomycota</taxon>
        <taxon>Saccharomycotina</taxon>
        <taxon>Saccharomycetes</taxon>
        <taxon>Saccharomycetales</taxon>
        <taxon>Saccharomycetaceae</taxon>
        <taxon>Zygosaccharomyces</taxon>
    </lineage>
</organism>
<dbReference type="InterPro" id="IPR007740">
    <property type="entry name" value="Ribosomal_mL49"/>
</dbReference>
<evidence type="ECO:0000256" key="1">
    <source>
        <dbReference type="ARBA" id="ARBA00004173"/>
    </source>
</evidence>
<dbReference type="Pfam" id="PF05046">
    <property type="entry name" value="Img2"/>
    <property type="match status" value="1"/>
</dbReference>
<evidence type="ECO:0000313" key="8">
    <source>
        <dbReference type="Proteomes" id="UP000301737"/>
    </source>
</evidence>
<accession>A0A4C2E190</accession>
<evidence type="ECO:0000256" key="6">
    <source>
        <dbReference type="ARBA" id="ARBA00035191"/>
    </source>
</evidence>
<dbReference type="OrthoDB" id="19439at2759"/>
<gene>
    <name evidence="7" type="ORF">ZYGM_004690</name>
</gene>
<keyword evidence="4" id="KW-0496">Mitochondrion</keyword>
<reference evidence="7 8" key="1">
    <citation type="submission" date="2019-01" db="EMBL/GenBank/DDBJ databases">
        <title>Draft Genome Sequencing of Zygosaccharomyces mellis Ca-7.</title>
        <authorList>
            <person name="Shiwa Y."/>
            <person name="Kanesaki Y."/>
            <person name="Ishige T."/>
            <person name="Mura K."/>
            <person name="Hori T."/>
            <person name="Tamura T."/>
        </authorList>
    </citation>
    <scope>NUCLEOTIDE SEQUENCE [LARGE SCALE GENOMIC DNA]</scope>
    <source>
        <strain evidence="7 8">Ca-7</strain>
    </source>
</reference>
<keyword evidence="5" id="KW-0687">Ribonucleoprotein</keyword>
<sequence>MLRSLGLKIFNKLFSRQAIRLQSTAKTPETIDFNEAELELKPNLSFTVFPRIQDVHANDLIGNDSFGKDKYYVQRSTTGNLPVYLDFKNGGSAVTELRKIHGNVVKLRDDLQEQLPHIPKENWKCILQSNKLVIKGDFTQEVKRVLQTTF</sequence>
<evidence type="ECO:0000256" key="5">
    <source>
        <dbReference type="ARBA" id="ARBA00023274"/>
    </source>
</evidence>
<evidence type="ECO:0000313" key="7">
    <source>
        <dbReference type="EMBL" id="GCE97691.1"/>
    </source>
</evidence>
<name>A0A4C2E190_9SACH</name>
<dbReference type="GO" id="GO:0005762">
    <property type="term" value="C:mitochondrial large ribosomal subunit"/>
    <property type="evidence" value="ECO:0007669"/>
    <property type="project" value="TreeGrafter"/>
</dbReference>
<evidence type="ECO:0000256" key="4">
    <source>
        <dbReference type="ARBA" id="ARBA00023128"/>
    </source>
</evidence>
<dbReference type="AlphaFoldDB" id="A0A4C2E190"/>
<evidence type="ECO:0000256" key="3">
    <source>
        <dbReference type="ARBA" id="ARBA00022980"/>
    </source>
</evidence>
<protein>
    <recommendedName>
        <fullName evidence="6">Large ribosomal subunit protein mL49</fullName>
    </recommendedName>
</protein>
<comment type="similarity">
    <text evidence="2">Belongs to the mitochondrion-specific ribosomal protein mL49 family.</text>
</comment>
<dbReference type="EMBL" id="BIMX01000002">
    <property type="protein sequence ID" value="GCE97691.1"/>
    <property type="molecule type" value="Genomic_DNA"/>
</dbReference>
<keyword evidence="8" id="KW-1185">Reference proteome</keyword>